<reference evidence="4" key="1">
    <citation type="journal article" date="2007" name="Plant Cell">
        <title>Dothideomycete-plant interactions illuminated by genome sequencing and EST analysis of the wheat pathogen Stagonospora nodorum.</title>
        <authorList>
            <person name="Hane J.K."/>
            <person name="Lowe R.G."/>
            <person name="Solomon P.S."/>
            <person name="Tan K.C."/>
            <person name="Schoch C.L."/>
            <person name="Spatafora J.W."/>
            <person name="Crous P.W."/>
            <person name="Kodira C."/>
            <person name="Birren B.W."/>
            <person name="Galagan J.E."/>
            <person name="Torriani S.F."/>
            <person name="McDonald B.A."/>
            <person name="Oliver R.P."/>
        </authorList>
    </citation>
    <scope>NUCLEOTIDE SEQUENCE [LARGE SCALE GENOMIC DNA]</scope>
    <source>
        <strain evidence="4">SN15 / ATCC MYA-4574 / FGSC 10173</strain>
    </source>
</reference>
<dbReference type="AlphaFoldDB" id="Q0V5X7"/>
<dbReference type="RefSeq" id="XP_001791267.1">
    <property type="nucleotide sequence ID" value="XM_001791215.1"/>
</dbReference>
<accession>Q0V5X7</accession>
<proteinExistence type="predicted"/>
<dbReference type="InterPro" id="IPR010730">
    <property type="entry name" value="HET"/>
</dbReference>
<dbReference type="InterPro" id="IPR058525">
    <property type="entry name" value="DUF8212"/>
</dbReference>
<name>Q0V5X7_PHANO</name>
<dbReference type="VEuPathDB" id="FungiDB:JI435_005870"/>
<dbReference type="Proteomes" id="UP000001055">
    <property type="component" value="Unassembled WGS sequence"/>
</dbReference>
<dbReference type="PANTHER" id="PTHR10622">
    <property type="entry name" value="HET DOMAIN-CONTAINING PROTEIN"/>
    <property type="match status" value="1"/>
</dbReference>
<protein>
    <recommendedName>
        <fullName evidence="5">Heterokaryon incompatibility domain-containing protein</fullName>
    </recommendedName>
</protein>
<dbReference type="EMBL" id="CH445325">
    <property type="protein sequence ID" value="EAT92082.1"/>
    <property type="molecule type" value="Genomic_DNA"/>
</dbReference>
<evidence type="ECO:0008006" key="5">
    <source>
        <dbReference type="Google" id="ProtNLM"/>
    </source>
</evidence>
<dbReference type="PANTHER" id="PTHR10622:SF10">
    <property type="entry name" value="HET DOMAIN-CONTAINING PROTEIN"/>
    <property type="match status" value="1"/>
</dbReference>
<dbReference type="HOGENOM" id="CLU_429666_0_0_1"/>
<dbReference type="STRING" id="321614.Q0V5X7"/>
<dbReference type="GeneID" id="5967708"/>
<dbReference type="InParanoid" id="Q0V5X7"/>
<feature type="domain" description="Heterokaryon incompatibility" evidence="1">
    <location>
        <begin position="23"/>
        <end position="117"/>
    </location>
</feature>
<gene>
    <name evidence="3" type="ORF">SNOG_00587</name>
</gene>
<evidence type="ECO:0000313" key="4">
    <source>
        <dbReference type="Proteomes" id="UP000001055"/>
    </source>
</evidence>
<sequence length="637" mass="72826">MRLINARTLEIVEFLSEGQIPPFVILSHTWEDEECTLQQMQASSHTEIYRRKGYKKIQSCCKQALKDGFEWAWIDTLIKYFSCCIDKTSTAELSEAINSMFRWYRIAQICYAFLADVHDVTRLASSRWFTRGWTLQELVAPSTLWFYDFNWQFLGSKDDLRKELEKITSIDIDVLANGSIESISIARRMTWAAKRQTTRIEDQAYSLLGIFDVNMPLLYGEGKKAFRRLQEEIMKISDDQSLFAWGLPDRCKTARQLVATSAPSNLADMHGLFADSPADFSYTDRIHVLGDFNTALPPLVTNNGVRIELPIFTETQSQLHFAVICCTLEGWFKHYLAFPMIPWNSTWHARCGELVLIAVTDLVPTSSSTPYGRTSVVRIKSPTAPITESTVSNIIRLVDVADIYGHPYQLIDVHCSAHATHDVMRNEIRLNQDKDGLHAVFAYDSTTIDPMLMFSSIGFDRRLKAKAGSKLHITHSGDTTVVTSHGESSLDRFKYFYRPFAVLVGGTIKDPWAKTMLILNDDNPDSDFHQMYKTSEDFVRSCITKKQLVSLVQEEKADNPLLQHRTYHDSHPVLHWEWNGPIMHTRSATKRLHVHANVQTVSANLVEHSLALFVELKDTEIFTETERPTWWSSNSEG</sequence>
<feature type="domain" description="DUF8212" evidence="2">
    <location>
        <begin position="224"/>
        <end position="289"/>
    </location>
</feature>
<dbReference type="OMA" id="HTAQAYL"/>
<evidence type="ECO:0000259" key="2">
    <source>
        <dbReference type="Pfam" id="PF26640"/>
    </source>
</evidence>
<dbReference type="Pfam" id="PF26640">
    <property type="entry name" value="DUF8212"/>
    <property type="match status" value="1"/>
</dbReference>
<dbReference type="Pfam" id="PF06985">
    <property type="entry name" value="HET"/>
    <property type="match status" value="1"/>
</dbReference>
<evidence type="ECO:0000313" key="3">
    <source>
        <dbReference type="EMBL" id="EAT92082.1"/>
    </source>
</evidence>
<organism evidence="3 4">
    <name type="scientific">Phaeosphaeria nodorum (strain SN15 / ATCC MYA-4574 / FGSC 10173)</name>
    <name type="common">Glume blotch fungus</name>
    <name type="synonym">Parastagonospora nodorum</name>
    <dbReference type="NCBI Taxonomy" id="321614"/>
    <lineage>
        <taxon>Eukaryota</taxon>
        <taxon>Fungi</taxon>
        <taxon>Dikarya</taxon>
        <taxon>Ascomycota</taxon>
        <taxon>Pezizomycotina</taxon>
        <taxon>Dothideomycetes</taxon>
        <taxon>Pleosporomycetidae</taxon>
        <taxon>Pleosporales</taxon>
        <taxon>Pleosporineae</taxon>
        <taxon>Phaeosphaeriaceae</taxon>
        <taxon>Parastagonospora</taxon>
    </lineage>
</organism>
<dbReference type="KEGG" id="pno:SNOG_00587"/>
<dbReference type="eggNOG" id="KOG4177">
    <property type="taxonomic scope" value="Eukaryota"/>
</dbReference>
<evidence type="ECO:0000259" key="1">
    <source>
        <dbReference type="Pfam" id="PF06985"/>
    </source>
</evidence>